<evidence type="ECO:0000256" key="7">
    <source>
        <dbReference type="SAM" id="SignalP"/>
    </source>
</evidence>
<dbReference type="GO" id="GO:1904039">
    <property type="term" value="P:negative regulation of iron export across plasma membrane"/>
    <property type="evidence" value="ECO:0007669"/>
    <property type="project" value="Ensembl"/>
</dbReference>
<evidence type="ECO:0000313" key="9">
    <source>
        <dbReference type="Proteomes" id="UP000694386"/>
    </source>
</evidence>
<organism evidence="8 9">
    <name type="scientific">Cricetulus griseus</name>
    <name type="common">Chinese hamster</name>
    <name type="synonym">Cricetulus barabensis griseus</name>
    <dbReference type="NCBI Taxonomy" id="10029"/>
    <lineage>
        <taxon>Eukaryota</taxon>
        <taxon>Metazoa</taxon>
        <taxon>Chordata</taxon>
        <taxon>Craniata</taxon>
        <taxon>Vertebrata</taxon>
        <taxon>Euteleostomi</taxon>
        <taxon>Mammalia</taxon>
        <taxon>Eutheria</taxon>
        <taxon>Euarchontoglires</taxon>
        <taxon>Glires</taxon>
        <taxon>Rodentia</taxon>
        <taxon>Myomorpha</taxon>
        <taxon>Muroidea</taxon>
        <taxon>Cricetidae</taxon>
        <taxon>Cricetinae</taxon>
        <taxon>Cricetulus</taxon>
    </lineage>
</organism>
<keyword evidence="3" id="KW-0964">Secreted</keyword>
<evidence type="ECO:0000256" key="4">
    <source>
        <dbReference type="ARBA" id="ARBA00022702"/>
    </source>
</evidence>
<feature type="signal peptide" evidence="7">
    <location>
        <begin position="1"/>
        <end position="24"/>
    </location>
</feature>
<feature type="chain" id="PRO_5034147141" description="Hepcidin" evidence="7">
    <location>
        <begin position="25"/>
        <end position="87"/>
    </location>
</feature>
<sequence>TMAQSTKIQAACLLLLLIASLASSTLLQQLVRQPEALQPQHRTEAQTDRTDRTLLIPKRTKRDSHFPICIFCCYCCGNFKCGVCCKT</sequence>
<dbReference type="GO" id="GO:0006879">
    <property type="term" value="P:intracellular iron ion homeostasis"/>
    <property type="evidence" value="ECO:0007669"/>
    <property type="project" value="Ensembl"/>
</dbReference>
<comment type="subcellular location">
    <subcellularLocation>
        <location evidence="1">Secreted</location>
    </subcellularLocation>
</comment>
<dbReference type="Proteomes" id="UP000694386">
    <property type="component" value="Unplaced"/>
</dbReference>
<dbReference type="GO" id="GO:0032436">
    <property type="term" value="P:positive regulation of proteasomal ubiquitin-dependent protein catabolic process"/>
    <property type="evidence" value="ECO:0007669"/>
    <property type="project" value="Ensembl"/>
</dbReference>
<dbReference type="GO" id="GO:0010039">
    <property type="term" value="P:response to iron ion"/>
    <property type="evidence" value="ECO:0007669"/>
    <property type="project" value="Ensembl"/>
</dbReference>
<dbReference type="AlphaFoldDB" id="A0A8C2M9Q7"/>
<evidence type="ECO:0000256" key="1">
    <source>
        <dbReference type="ARBA" id="ARBA00004613"/>
    </source>
</evidence>
<dbReference type="GO" id="GO:1904479">
    <property type="term" value="P:negative regulation of intestinal absorption"/>
    <property type="evidence" value="ECO:0007669"/>
    <property type="project" value="Ensembl"/>
</dbReference>
<accession>A0A8C2M9Q7</accession>
<evidence type="ECO:0000313" key="8">
    <source>
        <dbReference type="Ensembl" id="ENSCGRP00001015169.1"/>
    </source>
</evidence>
<comment type="similarity">
    <text evidence="2">Belongs to the hepcidin family.</text>
</comment>
<protein>
    <recommendedName>
        <fullName evidence="10">Hepcidin</fullName>
    </recommendedName>
</protein>
<dbReference type="PANTHER" id="PTHR16877">
    <property type="entry name" value="HEPCIDIN"/>
    <property type="match status" value="1"/>
</dbReference>
<evidence type="ECO:0008006" key="10">
    <source>
        <dbReference type="Google" id="ProtNLM"/>
    </source>
</evidence>
<dbReference type="GO" id="GO:0005179">
    <property type="term" value="F:hormone activity"/>
    <property type="evidence" value="ECO:0007669"/>
    <property type="project" value="UniProtKB-KW"/>
</dbReference>
<reference evidence="8" key="2">
    <citation type="submission" date="2025-09" db="UniProtKB">
        <authorList>
            <consortium name="Ensembl"/>
        </authorList>
    </citation>
    <scope>IDENTIFICATION</scope>
</reference>
<keyword evidence="6" id="KW-1015">Disulfide bond</keyword>
<keyword evidence="4" id="KW-0372">Hormone</keyword>
<dbReference type="InterPro" id="IPR010500">
    <property type="entry name" value="Hepcidin"/>
</dbReference>
<proteinExistence type="inferred from homology"/>
<dbReference type="PANTHER" id="PTHR16877:SF0">
    <property type="entry name" value="HEPCIDIN"/>
    <property type="match status" value="1"/>
</dbReference>
<reference evidence="8" key="1">
    <citation type="submission" date="2025-08" db="UniProtKB">
        <authorList>
            <consortium name="Ensembl"/>
        </authorList>
    </citation>
    <scope>IDENTIFICATION</scope>
</reference>
<evidence type="ECO:0000256" key="6">
    <source>
        <dbReference type="ARBA" id="ARBA00023157"/>
    </source>
</evidence>
<evidence type="ECO:0000256" key="2">
    <source>
        <dbReference type="ARBA" id="ARBA00008022"/>
    </source>
</evidence>
<dbReference type="GO" id="GO:0005615">
    <property type="term" value="C:extracellular space"/>
    <property type="evidence" value="ECO:0007669"/>
    <property type="project" value="Ensembl"/>
</dbReference>
<evidence type="ECO:0000256" key="5">
    <source>
        <dbReference type="ARBA" id="ARBA00022729"/>
    </source>
</evidence>
<dbReference type="GO" id="GO:0042742">
    <property type="term" value="P:defense response to bacterium"/>
    <property type="evidence" value="ECO:0007669"/>
    <property type="project" value="TreeGrafter"/>
</dbReference>
<keyword evidence="5 7" id="KW-0732">Signal</keyword>
<dbReference type="Ensembl" id="ENSCGRT00001019408.1">
    <property type="protein sequence ID" value="ENSCGRP00001015169.1"/>
    <property type="gene ID" value="ENSCGRG00001015853.1"/>
</dbReference>
<evidence type="ECO:0000256" key="3">
    <source>
        <dbReference type="ARBA" id="ARBA00022525"/>
    </source>
</evidence>
<dbReference type="GO" id="GO:0060586">
    <property type="term" value="P:multicellular organismal-level iron ion homeostasis"/>
    <property type="evidence" value="ECO:0007669"/>
    <property type="project" value="Ensembl"/>
</dbReference>
<dbReference type="GO" id="GO:0141108">
    <property type="term" value="F:transporter regulator activity"/>
    <property type="evidence" value="ECO:0007669"/>
    <property type="project" value="Ensembl"/>
</dbReference>
<dbReference type="Pfam" id="PF06446">
    <property type="entry name" value="Hepcidin"/>
    <property type="match status" value="1"/>
</dbReference>
<name>A0A8C2M9Q7_CRIGR</name>